<dbReference type="PROSITE" id="PS51032">
    <property type="entry name" value="AP2_ERF"/>
    <property type="match status" value="1"/>
</dbReference>
<feature type="compositionally biased region" description="Basic residues" evidence="7">
    <location>
        <begin position="1"/>
        <end position="11"/>
    </location>
</feature>
<protein>
    <recommendedName>
        <fullName evidence="8">AP2/ERF domain-containing protein</fullName>
    </recommendedName>
</protein>
<organism evidence="9 10">
    <name type="scientific">Tagetes erecta</name>
    <name type="common">African marigold</name>
    <dbReference type="NCBI Taxonomy" id="13708"/>
    <lineage>
        <taxon>Eukaryota</taxon>
        <taxon>Viridiplantae</taxon>
        <taxon>Streptophyta</taxon>
        <taxon>Embryophyta</taxon>
        <taxon>Tracheophyta</taxon>
        <taxon>Spermatophyta</taxon>
        <taxon>Magnoliopsida</taxon>
        <taxon>eudicotyledons</taxon>
        <taxon>Gunneridae</taxon>
        <taxon>Pentapetalae</taxon>
        <taxon>asterids</taxon>
        <taxon>campanulids</taxon>
        <taxon>Asterales</taxon>
        <taxon>Asteraceae</taxon>
        <taxon>Asteroideae</taxon>
        <taxon>Heliantheae alliance</taxon>
        <taxon>Tageteae</taxon>
        <taxon>Tagetes</taxon>
    </lineage>
</organism>
<evidence type="ECO:0000256" key="2">
    <source>
        <dbReference type="ARBA" id="ARBA00022821"/>
    </source>
</evidence>
<dbReference type="Proteomes" id="UP001229421">
    <property type="component" value="Unassembled WGS sequence"/>
</dbReference>
<dbReference type="GO" id="GO:0005634">
    <property type="term" value="C:nucleus"/>
    <property type="evidence" value="ECO:0007669"/>
    <property type="project" value="UniProtKB-SubCell"/>
</dbReference>
<evidence type="ECO:0000313" key="9">
    <source>
        <dbReference type="EMBL" id="KAK1425050.1"/>
    </source>
</evidence>
<evidence type="ECO:0000256" key="3">
    <source>
        <dbReference type="ARBA" id="ARBA00023015"/>
    </source>
</evidence>
<evidence type="ECO:0000259" key="8">
    <source>
        <dbReference type="PROSITE" id="PS51032"/>
    </source>
</evidence>
<keyword evidence="10" id="KW-1185">Reference proteome</keyword>
<dbReference type="InterPro" id="IPR016177">
    <property type="entry name" value="DNA-bd_dom_sf"/>
</dbReference>
<keyword evidence="6" id="KW-0539">Nucleus</keyword>
<dbReference type="GO" id="GO:0006952">
    <property type="term" value="P:defense response"/>
    <property type="evidence" value="ECO:0007669"/>
    <property type="project" value="UniProtKB-KW"/>
</dbReference>
<dbReference type="GO" id="GO:0003677">
    <property type="term" value="F:DNA binding"/>
    <property type="evidence" value="ECO:0007669"/>
    <property type="project" value="UniProtKB-KW"/>
</dbReference>
<dbReference type="Gene3D" id="3.30.730.10">
    <property type="entry name" value="AP2/ERF domain"/>
    <property type="match status" value="1"/>
</dbReference>
<evidence type="ECO:0000256" key="4">
    <source>
        <dbReference type="ARBA" id="ARBA00023125"/>
    </source>
</evidence>
<dbReference type="InterPro" id="IPR044808">
    <property type="entry name" value="ERF_plant"/>
</dbReference>
<evidence type="ECO:0000256" key="7">
    <source>
        <dbReference type="SAM" id="MobiDB-lite"/>
    </source>
</evidence>
<name>A0AAD8KSR7_TARER</name>
<dbReference type="SUPFAM" id="SSF54171">
    <property type="entry name" value="DNA-binding domain"/>
    <property type="match status" value="1"/>
</dbReference>
<dbReference type="EMBL" id="JAUHHV010000005">
    <property type="protein sequence ID" value="KAK1425050.1"/>
    <property type="molecule type" value="Genomic_DNA"/>
</dbReference>
<accession>A0AAD8KSR7</accession>
<dbReference type="InterPro" id="IPR001471">
    <property type="entry name" value="AP2/ERF_dom"/>
</dbReference>
<sequence length="197" mass="22562">MGFQHTKQRKKPPLEQPHHPVEWRRYRGVRRRPWGRFAAEVNDPKKKRKRIWLGTFDTPEEAAIAYDKAAFKLLGSRAKVNFPLLIGMDDHSPAIVTARRLILSSNKTPTTTTTTSKMEEKDTCDDDDNQELQVFESDTNWFVPPSLDQSQTNIIANKCDDVDISVSSSGFVEEMSNDIDVLWNFDATTPGDDYLFI</sequence>
<dbReference type="CDD" id="cd00018">
    <property type="entry name" value="AP2"/>
    <property type="match status" value="1"/>
</dbReference>
<evidence type="ECO:0000313" key="10">
    <source>
        <dbReference type="Proteomes" id="UP001229421"/>
    </source>
</evidence>
<keyword evidence="4" id="KW-0238">DNA-binding</keyword>
<dbReference type="PANTHER" id="PTHR31190">
    <property type="entry name" value="DNA-BINDING DOMAIN"/>
    <property type="match status" value="1"/>
</dbReference>
<dbReference type="GO" id="GO:0003700">
    <property type="term" value="F:DNA-binding transcription factor activity"/>
    <property type="evidence" value="ECO:0007669"/>
    <property type="project" value="InterPro"/>
</dbReference>
<comment type="subcellular location">
    <subcellularLocation>
        <location evidence="1">Nucleus</location>
    </subcellularLocation>
</comment>
<dbReference type="SMART" id="SM00380">
    <property type="entry name" value="AP2"/>
    <property type="match status" value="1"/>
</dbReference>
<feature type="domain" description="AP2/ERF" evidence="8">
    <location>
        <begin position="25"/>
        <end position="83"/>
    </location>
</feature>
<keyword evidence="5" id="KW-0804">Transcription</keyword>
<dbReference type="InterPro" id="IPR036955">
    <property type="entry name" value="AP2/ERF_dom_sf"/>
</dbReference>
<keyword evidence="2" id="KW-0611">Plant defense</keyword>
<feature type="region of interest" description="Disordered" evidence="7">
    <location>
        <begin position="1"/>
        <end position="20"/>
    </location>
</feature>
<evidence type="ECO:0000256" key="1">
    <source>
        <dbReference type="ARBA" id="ARBA00004123"/>
    </source>
</evidence>
<dbReference type="AlphaFoldDB" id="A0AAD8KSR7"/>
<feature type="region of interest" description="Disordered" evidence="7">
    <location>
        <begin position="107"/>
        <end position="126"/>
    </location>
</feature>
<proteinExistence type="predicted"/>
<dbReference type="PRINTS" id="PR00367">
    <property type="entry name" value="ETHRSPELEMNT"/>
</dbReference>
<evidence type="ECO:0000256" key="5">
    <source>
        <dbReference type="ARBA" id="ARBA00023163"/>
    </source>
</evidence>
<reference evidence="9" key="1">
    <citation type="journal article" date="2023" name="bioRxiv">
        <title>Improved chromosome-level genome assembly for marigold (Tagetes erecta).</title>
        <authorList>
            <person name="Jiang F."/>
            <person name="Yuan L."/>
            <person name="Wang S."/>
            <person name="Wang H."/>
            <person name="Xu D."/>
            <person name="Wang A."/>
            <person name="Fan W."/>
        </authorList>
    </citation>
    <scope>NUCLEOTIDE SEQUENCE</scope>
    <source>
        <strain evidence="9">WSJ</strain>
        <tissue evidence="9">Leaf</tissue>
    </source>
</reference>
<gene>
    <name evidence="9" type="ORF">QVD17_20393</name>
</gene>
<keyword evidence="3" id="KW-0805">Transcription regulation</keyword>
<dbReference type="Pfam" id="PF00847">
    <property type="entry name" value="AP2"/>
    <property type="match status" value="1"/>
</dbReference>
<dbReference type="PANTHER" id="PTHR31190:SF102">
    <property type="entry name" value="AP2_ERF DOMAIN-CONTAINING PROTEIN"/>
    <property type="match status" value="1"/>
</dbReference>
<evidence type="ECO:0000256" key="6">
    <source>
        <dbReference type="ARBA" id="ARBA00023242"/>
    </source>
</evidence>
<dbReference type="GO" id="GO:0009873">
    <property type="term" value="P:ethylene-activated signaling pathway"/>
    <property type="evidence" value="ECO:0007669"/>
    <property type="project" value="InterPro"/>
</dbReference>
<comment type="caution">
    <text evidence="9">The sequence shown here is derived from an EMBL/GenBank/DDBJ whole genome shotgun (WGS) entry which is preliminary data.</text>
</comment>
<dbReference type="FunFam" id="3.30.730.10:FF:000001">
    <property type="entry name" value="Ethylene-responsive transcription factor 2"/>
    <property type="match status" value="1"/>
</dbReference>